<keyword evidence="1" id="KW-0732">Signal</keyword>
<dbReference type="AlphaFoldDB" id="A0A6A5Z187"/>
<feature type="chain" id="PRO_5025691428" evidence="1">
    <location>
        <begin position="18"/>
        <end position="190"/>
    </location>
</feature>
<gene>
    <name evidence="2" type="ORF">BDV96DRAFT_601652</name>
</gene>
<name>A0A6A5Z187_9PLEO</name>
<evidence type="ECO:0000256" key="1">
    <source>
        <dbReference type="SAM" id="SignalP"/>
    </source>
</evidence>
<dbReference type="EMBL" id="ML977329">
    <property type="protein sequence ID" value="KAF2112824.1"/>
    <property type="molecule type" value="Genomic_DNA"/>
</dbReference>
<protein>
    <submittedName>
        <fullName evidence="2">Uncharacterized protein</fullName>
    </submittedName>
</protein>
<dbReference type="Proteomes" id="UP000799770">
    <property type="component" value="Unassembled WGS sequence"/>
</dbReference>
<feature type="signal peptide" evidence="1">
    <location>
        <begin position="1"/>
        <end position="17"/>
    </location>
</feature>
<organism evidence="2 3">
    <name type="scientific">Lophiotrema nucula</name>
    <dbReference type="NCBI Taxonomy" id="690887"/>
    <lineage>
        <taxon>Eukaryota</taxon>
        <taxon>Fungi</taxon>
        <taxon>Dikarya</taxon>
        <taxon>Ascomycota</taxon>
        <taxon>Pezizomycotina</taxon>
        <taxon>Dothideomycetes</taxon>
        <taxon>Pleosporomycetidae</taxon>
        <taxon>Pleosporales</taxon>
        <taxon>Lophiotremataceae</taxon>
        <taxon>Lophiotrema</taxon>
    </lineage>
</organism>
<proteinExistence type="predicted"/>
<keyword evidence="3" id="KW-1185">Reference proteome</keyword>
<dbReference type="OrthoDB" id="5199481at2759"/>
<sequence>MKSFFVAAAALCSVVSARPASPFEASPFDTMAPPPAGTQFYQLQTKSSTTAVNNQWVALKTGSTSYTLAAAQTAAAKFFIDQYKPTSTYSFRNTDDTRQVALQGPNGTLLYVVDITNPSTSTIPSGQLMEWGTFTIDNNNLGVKDGSTLVNRTWVGVKGSDGGYGLALYDGGSNTTQSITPLTLSVVKAT</sequence>
<accession>A0A6A5Z187</accession>
<evidence type="ECO:0000313" key="3">
    <source>
        <dbReference type="Proteomes" id="UP000799770"/>
    </source>
</evidence>
<evidence type="ECO:0000313" key="2">
    <source>
        <dbReference type="EMBL" id="KAF2112824.1"/>
    </source>
</evidence>
<reference evidence="2" key="1">
    <citation type="journal article" date="2020" name="Stud. Mycol.">
        <title>101 Dothideomycetes genomes: a test case for predicting lifestyles and emergence of pathogens.</title>
        <authorList>
            <person name="Haridas S."/>
            <person name="Albert R."/>
            <person name="Binder M."/>
            <person name="Bloem J."/>
            <person name="Labutti K."/>
            <person name="Salamov A."/>
            <person name="Andreopoulos B."/>
            <person name="Baker S."/>
            <person name="Barry K."/>
            <person name="Bills G."/>
            <person name="Bluhm B."/>
            <person name="Cannon C."/>
            <person name="Castanera R."/>
            <person name="Culley D."/>
            <person name="Daum C."/>
            <person name="Ezra D."/>
            <person name="Gonzalez J."/>
            <person name="Henrissat B."/>
            <person name="Kuo A."/>
            <person name="Liang C."/>
            <person name="Lipzen A."/>
            <person name="Lutzoni F."/>
            <person name="Magnuson J."/>
            <person name="Mondo S."/>
            <person name="Nolan M."/>
            <person name="Ohm R."/>
            <person name="Pangilinan J."/>
            <person name="Park H.-J."/>
            <person name="Ramirez L."/>
            <person name="Alfaro M."/>
            <person name="Sun H."/>
            <person name="Tritt A."/>
            <person name="Yoshinaga Y."/>
            <person name="Zwiers L.-H."/>
            <person name="Turgeon B."/>
            <person name="Goodwin S."/>
            <person name="Spatafora J."/>
            <person name="Crous P."/>
            <person name="Grigoriev I."/>
        </authorList>
    </citation>
    <scope>NUCLEOTIDE SEQUENCE</scope>
    <source>
        <strain evidence="2">CBS 627.86</strain>
    </source>
</reference>